<proteinExistence type="predicted"/>
<dbReference type="EMBL" id="ML977051">
    <property type="protein sequence ID" value="KAF1948678.1"/>
    <property type="molecule type" value="Genomic_DNA"/>
</dbReference>
<keyword evidence="2" id="KW-1185">Reference proteome</keyword>
<organism evidence="1 2">
    <name type="scientific">Byssothecium circinans</name>
    <dbReference type="NCBI Taxonomy" id="147558"/>
    <lineage>
        <taxon>Eukaryota</taxon>
        <taxon>Fungi</taxon>
        <taxon>Dikarya</taxon>
        <taxon>Ascomycota</taxon>
        <taxon>Pezizomycotina</taxon>
        <taxon>Dothideomycetes</taxon>
        <taxon>Pleosporomycetidae</taxon>
        <taxon>Pleosporales</taxon>
        <taxon>Massarineae</taxon>
        <taxon>Massarinaceae</taxon>
        <taxon>Byssothecium</taxon>
    </lineage>
</organism>
<dbReference type="Proteomes" id="UP000800035">
    <property type="component" value="Unassembled WGS sequence"/>
</dbReference>
<gene>
    <name evidence="1" type="ORF">CC80DRAFT_299185</name>
</gene>
<dbReference type="AlphaFoldDB" id="A0A6A5T8Y3"/>
<sequence length="158" mass="18072">MDRYRWHRNAMCLNSNEVGGSAGALYLFRNACLVRILEPQKIACARRLEVLELVPWSVYTAAHLTVSSFVPWCSCRKVGTFWRPRTALSARKGPHWCQFYKRHPSSSPPLLMYRMFEAAVSLLRGYLDGFVARDVAVGLRRSSFFRIRGGQASSRRGE</sequence>
<name>A0A6A5T8Y3_9PLEO</name>
<protein>
    <submittedName>
        <fullName evidence="1">Uncharacterized protein</fullName>
    </submittedName>
</protein>
<accession>A0A6A5T8Y3</accession>
<evidence type="ECO:0000313" key="2">
    <source>
        <dbReference type="Proteomes" id="UP000800035"/>
    </source>
</evidence>
<reference evidence="1" key="1">
    <citation type="journal article" date="2020" name="Stud. Mycol.">
        <title>101 Dothideomycetes genomes: a test case for predicting lifestyles and emergence of pathogens.</title>
        <authorList>
            <person name="Haridas S."/>
            <person name="Albert R."/>
            <person name="Binder M."/>
            <person name="Bloem J."/>
            <person name="Labutti K."/>
            <person name="Salamov A."/>
            <person name="Andreopoulos B."/>
            <person name="Baker S."/>
            <person name="Barry K."/>
            <person name="Bills G."/>
            <person name="Bluhm B."/>
            <person name="Cannon C."/>
            <person name="Castanera R."/>
            <person name="Culley D."/>
            <person name="Daum C."/>
            <person name="Ezra D."/>
            <person name="Gonzalez J."/>
            <person name="Henrissat B."/>
            <person name="Kuo A."/>
            <person name="Liang C."/>
            <person name="Lipzen A."/>
            <person name="Lutzoni F."/>
            <person name="Magnuson J."/>
            <person name="Mondo S."/>
            <person name="Nolan M."/>
            <person name="Ohm R."/>
            <person name="Pangilinan J."/>
            <person name="Park H.-J."/>
            <person name="Ramirez L."/>
            <person name="Alfaro M."/>
            <person name="Sun H."/>
            <person name="Tritt A."/>
            <person name="Yoshinaga Y."/>
            <person name="Zwiers L.-H."/>
            <person name="Turgeon B."/>
            <person name="Goodwin S."/>
            <person name="Spatafora J."/>
            <person name="Crous P."/>
            <person name="Grigoriev I."/>
        </authorList>
    </citation>
    <scope>NUCLEOTIDE SEQUENCE</scope>
    <source>
        <strain evidence="1">CBS 675.92</strain>
    </source>
</reference>
<evidence type="ECO:0000313" key="1">
    <source>
        <dbReference type="EMBL" id="KAF1948678.1"/>
    </source>
</evidence>